<dbReference type="EMBL" id="BPTT01000001">
    <property type="protein sequence ID" value="GJG32925.1"/>
    <property type="molecule type" value="Genomic_DNA"/>
</dbReference>
<evidence type="ECO:0000256" key="1">
    <source>
        <dbReference type="SAM" id="SignalP"/>
    </source>
</evidence>
<evidence type="ECO:0000313" key="3">
    <source>
        <dbReference type="Proteomes" id="UP000887097"/>
    </source>
</evidence>
<reference evidence="2" key="1">
    <citation type="submission" date="2021-08" db="EMBL/GenBank/DDBJ databases">
        <title>Prevotella lacticifex sp. nov., isolated from rumen of cow.</title>
        <authorList>
            <person name="Shinkai T."/>
            <person name="Ikeyama N."/>
            <person name="Kumagai M."/>
            <person name="Ohmori H."/>
            <person name="Sakamoto M."/>
            <person name="Ohkuma M."/>
            <person name="Mitsumori M."/>
        </authorList>
    </citation>
    <scope>NUCLEOTIDE SEQUENCE</scope>
    <source>
        <strain evidence="2">JCM 8259</strain>
    </source>
</reference>
<dbReference type="PROSITE" id="PS51257">
    <property type="entry name" value="PROKAR_LIPOPROTEIN"/>
    <property type="match status" value="1"/>
</dbReference>
<dbReference type="GeneID" id="31500070"/>
<dbReference type="RefSeq" id="WP_041385575.1">
    <property type="nucleotide sequence ID" value="NZ_BPTT01000001.1"/>
</dbReference>
<protein>
    <recommendedName>
        <fullName evidence="4">Lipocalin-like domain-containing protein</fullName>
    </recommendedName>
</protein>
<sequence length="302" mass="34754">MKKNFMWMHAAIRPPVLAMVICGLTVTTMTSCSNDDSPVAPVLTTPETLLGEWCTSVNQGDIDEDAHENDVTDMLISFNENGVIIQRVYAGNKTESVSQWERFRRHGIYSVDNATHTISMKNISLTPAKAVYSFDGDKLVLTFDDEENPGEKLSMTLHRPSKTEKKLYAIYDRSIEADDYIGKWFGVNEFNGLYTYVMNEFTGNSKLKTIRYSVYENKCTRTETTWDFRQIKVAEGEYDEPTIELYSPDDDSKSTLYWWRIEDDNLVLGMWEYENMFSAFHPITQADIDLMAELDRMSESND</sequence>
<name>A0AA37HZS3_XYLRU</name>
<evidence type="ECO:0008006" key="4">
    <source>
        <dbReference type="Google" id="ProtNLM"/>
    </source>
</evidence>
<feature type="signal peptide" evidence="1">
    <location>
        <begin position="1"/>
        <end position="18"/>
    </location>
</feature>
<dbReference type="Proteomes" id="UP000887097">
    <property type="component" value="Unassembled WGS sequence"/>
</dbReference>
<gene>
    <name evidence="2" type="ORF">PRMUPPPA20_10340</name>
</gene>
<organism evidence="2 3">
    <name type="scientific">Xylanibacter ruminicola</name>
    <name type="common">Prevotella ruminicola</name>
    <dbReference type="NCBI Taxonomy" id="839"/>
    <lineage>
        <taxon>Bacteria</taxon>
        <taxon>Pseudomonadati</taxon>
        <taxon>Bacteroidota</taxon>
        <taxon>Bacteroidia</taxon>
        <taxon>Bacteroidales</taxon>
        <taxon>Prevotellaceae</taxon>
        <taxon>Xylanibacter</taxon>
    </lineage>
</organism>
<proteinExistence type="predicted"/>
<feature type="chain" id="PRO_5041421109" description="Lipocalin-like domain-containing protein" evidence="1">
    <location>
        <begin position="19"/>
        <end position="302"/>
    </location>
</feature>
<accession>A0AA37HZS3</accession>
<keyword evidence="1" id="KW-0732">Signal</keyword>
<evidence type="ECO:0000313" key="2">
    <source>
        <dbReference type="EMBL" id="GJG32925.1"/>
    </source>
</evidence>
<comment type="caution">
    <text evidence="2">The sequence shown here is derived from an EMBL/GenBank/DDBJ whole genome shotgun (WGS) entry which is preliminary data.</text>
</comment>
<dbReference type="AlphaFoldDB" id="A0AA37HZS3"/>